<reference evidence="7" key="2">
    <citation type="journal article" date="2021" name="PeerJ">
        <title>Extensive microbial diversity within the chicken gut microbiome revealed by metagenomics and culture.</title>
        <authorList>
            <person name="Gilroy R."/>
            <person name="Ravi A."/>
            <person name="Getino M."/>
            <person name="Pursley I."/>
            <person name="Horton D.L."/>
            <person name="Alikhan N.F."/>
            <person name="Baker D."/>
            <person name="Gharbi K."/>
            <person name="Hall N."/>
            <person name="Watson M."/>
            <person name="Adriaenssens E.M."/>
            <person name="Foster-Nyarko E."/>
            <person name="Jarju S."/>
            <person name="Secka A."/>
            <person name="Antonio M."/>
            <person name="Oren A."/>
            <person name="Chaudhuri R.R."/>
            <person name="La Ragione R."/>
            <person name="Hildebrand F."/>
            <person name="Pallen M.J."/>
        </authorList>
    </citation>
    <scope>NUCLEOTIDE SEQUENCE</scope>
    <source>
        <strain evidence="7">ChiSxjej2B14-6234</strain>
    </source>
</reference>
<comment type="subcellular location">
    <subcellularLocation>
        <location evidence="1">Cell envelope</location>
    </subcellularLocation>
</comment>
<dbReference type="AlphaFoldDB" id="A0A9D1CQV2"/>
<evidence type="ECO:0000259" key="6">
    <source>
        <dbReference type="SMART" id="SM00062"/>
    </source>
</evidence>
<name>A0A9D1CQV2_9FIRM</name>
<evidence type="ECO:0000313" key="7">
    <source>
        <dbReference type="EMBL" id="HIQ72291.1"/>
    </source>
</evidence>
<dbReference type="Gene3D" id="3.40.190.10">
    <property type="entry name" value="Periplasmic binding protein-like II"/>
    <property type="match status" value="2"/>
</dbReference>
<dbReference type="InterPro" id="IPR001638">
    <property type="entry name" value="Solute-binding_3/MltF_N"/>
</dbReference>
<comment type="similarity">
    <text evidence="2 4">Belongs to the bacterial solute-binding protein 3 family.</text>
</comment>
<comment type="caution">
    <text evidence="7">The sequence shown here is derived from an EMBL/GenBank/DDBJ whole genome shotgun (WGS) entry which is preliminary data.</text>
</comment>
<evidence type="ECO:0000256" key="2">
    <source>
        <dbReference type="ARBA" id="ARBA00010333"/>
    </source>
</evidence>
<accession>A0A9D1CQV2</accession>
<evidence type="ECO:0000256" key="5">
    <source>
        <dbReference type="SAM" id="SignalP"/>
    </source>
</evidence>
<proteinExistence type="inferred from homology"/>
<keyword evidence="3 5" id="KW-0732">Signal</keyword>
<organism evidence="7 8">
    <name type="scientific">Candidatus Onthenecus intestinigallinarum</name>
    <dbReference type="NCBI Taxonomy" id="2840875"/>
    <lineage>
        <taxon>Bacteria</taxon>
        <taxon>Bacillati</taxon>
        <taxon>Bacillota</taxon>
        <taxon>Clostridia</taxon>
        <taxon>Eubacteriales</taxon>
        <taxon>Candidatus Onthenecus</taxon>
    </lineage>
</organism>
<dbReference type="PANTHER" id="PTHR35936:SF17">
    <property type="entry name" value="ARGININE-BINDING EXTRACELLULAR PROTEIN ARTP"/>
    <property type="match status" value="1"/>
</dbReference>
<protein>
    <submittedName>
        <fullName evidence="7">Transporter substrate-binding domain-containing protein</fullName>
    </submittedName>
</protein>
<dbReference type="PROSITE" id="PS01039">
    <property type="entry name" value="SBP_BACTERIAL_3"/>
    <property type="match status" value="1"/>
</dbReference>
<dbReference type="Pfam" id="PF00497">
    <property type="entry name" value="SBP_bac_3"/>
    <property type="match status" value="1"/>
</dbReference>
<sequence length="272" mass="29320">MKKLLSILIAMTLLATCAVSASADRLDEIKEAGKLVVGTQVSFAPFEFYFVDENGEEYAAGFEMELARQIAADLGVELEIADQQFAGLITALMAGEVDIVLAGMTATDERRQAVDFSETYYVGEQPFVVRAEDVEKYKTYDDIKGLVVGAQTGSIQQTIAEEQFPECELLLLPTVPTLLMELMNGNVEAVICSKIVATSYMNIYPGLAFSEIPVESATNGVGVAVAKGEENATLLAAVNETVARVKADGTYDAWVEEACAQQAELLKESEGE</sequence>
<evidence type="ECO:0000256" key="1">
    <source>
        <dbReference type="ARBA" id="ARBA00004196"/>
    </source>
</evidence>
<dbReference type="InterPro" id="IPR018313">
    <property type="entry name" value="SBP_3_CS"/>
</dbReference>
<evidence type="ECO:0000256" key="4">
    <source>
        <dbReference type="RuleBase" id="RU003744"/>
    </source>
</evidence>
<dbReference type="SMART" id="SM00062">
    <property type="entry name" value="PBPb"/>
    <property type="match status" value="1"/>
</dbReference>
<dbReference type="GO" id="GO:0030313">
    <property type="term" value="C:cell envelope"/>
    <property type="evidence" value="ECO:0007669"/>
    <property type="project" value="UniProtKB-SubCell"/>
</dbReference>
<feature type="signal peptide" evidence="5">
    <location>
        <begin position="1"/>
        <end position="23"/>
    </location>
</feature>
<dbReference type="Proteomes" id="UP000886887">
    <property type="component" value="Unassembled WGS sequence"/>
</dbReference>
<feature type="domain" description="Solute-binding protein family 3/N-terminal" evidence="6">
    <location>
        <begin position="34"/>
        <end position="258"/>
    </location>
</feature>
<dbReference type="EMBL" id="DVFJ01000031">
    <property type="protein sequence ID" value="HIQ72291.1"/>
    <property type="molecule type" value="Genomic_DNA"/>
</dbReference>
<evidence type="ECO:0000313" key="8">
    <source>
        <dbReference type="Proteomes" id="UP000886887"/>
    </source>
</evidence>
<dbReference type="SUPFAM" id="SSF53850">
    <property type="entry name" value="Periplasmic binding protein-like II"/>
    <property type="match status" value="1"/>
</dbReference>
<reference evidence="7" key="1">
    <citation type="submission" date="2020-10" db="EMBL/GenBank/DDBJ databases">
        <authorList>
            <person name="Gilroy R."/>
        </authorList>
    </citation>
    <scope>NUCLEOTIDE SEQUENCE</scope>
    <source>
        <strain evidence="7">ChiSxjej2B14-6234</strain>
    </source>
</reference>
<feature type="chain" id="PRO_5039174471" evidence="5">
    <location>
        <begin position="24"/>
        <end position="272"/>
    </location>
</feature>
<evidence type="ECO:0000256" key="3">
    <source>
        <dbReference type="ARBA" id="ARBA00022729"/>
    </source>
</evidence>
<gene>
    <name evidence="7" type="ORF">IAB73_08815</name>
</gene>
<dbReference type="PANTHER" id="PTHR35936">
    <property type="entry name" value="MEMBRANE-BOUND LYTIC MUREIN TRANSGLYCOSYLASE F"/>
    <property type="match status" value="1"/>
</dbReference>